<feature type="chain" id="PRO_5032888775" evidence="1">
    <location>
        <begin position="19"/>
        <end position="139"/>
    </location>
</feature>
<dbReference type="Proteomes" id="UP000576209">
    <property type="component" value="Unassembled WGS sequence"/>
</dbReference>
<dbReference type="AlphaFoldDB" id="A0A840E6P5"/>
<proteinExistence type="predicted"/>
<keyword evidence="1" id="KW-0732">Signal</keyword>
<dbReference type="EMBL" id="JACIFF010000003">
    <property type="protein sequence ID" value="MBB4078877.1"/>
    <property type="molecule type" value="Genomic_DNA"/>
</dbReference>
<evidence type="ECO:0000313" key="2">
    <source>
        <dbReference type="EMBL" id="MBB4078877.1"/>
    </source>
</evidence>
<evidence type="ECO:0000313" key="3">
    <source>
        <dbReference type="Proteomes" id="UP000576209"/>
    </source>
</evidence>
<comment type="caution">
    <text evidence="2">The sequence shown here is derived from an EMBL/GenBank/DDBJ whole genome shotgun (WGS) entry which is preliminary data.</text>
</comment>
<gene>
    <name evidence="2" type="ORF">GGR28_001494</name>
</gene>
<evidence type="ECO:0000256" key="1">
    <source>
        <dbReference type="SAM" id="SignalP"/>
    </source>
</evidence>
<keyword evidence="3" id="KW-1185">Reference proteome</keyword>
<protein>
    <submittedName>
        <fullName evidence="2">Putative DNA binding protein</fullName>
    </submittedName>
</protein>
<name>A0A840E6P5_9BACT</name>
<feature type="signal peptide" evidence="1">
    <location>
        <begin position="1"/>
        <end position="18"/>
    </location>
</feature>
<organism evidence="2 3">
    <name type="scientific">Neolewinella aquimaris</name>
    <dbReference type="NCBI Taxonomy" id="1835722"/>
    <lineage>
        <taxon>Bacteria</taxon>
        <taxon>Pseudomonadati</taxon>
        <taxon>Bacteroidota</taxon>
        <taxon>Saprospiria</taxon>
        <taxon>Saprospirales</taxon>
        <taxon>Lewinellaceae</taxon>
        <taxon>Neolewinella</taxon>
    </lineage>
</organism>
<dbReference type="RefSeq" id="WP_183495135.1">
    <property type="nucleotide sequence ID" value="NZ_JACIFF010000003.1"/>
</dbReference>
<reference evidence="2 3" key="1">
    <citation type="submission" date="2020-08" db="EMBL/GenBank/DDBJ databases">
        <title>Genomic Encyclopedia of Type Strains, Phase IV (KMG-IV): sequencing the most valuable type-strain genomes for metagenomic binning, comparative biology and taxonomic classification.</title>
        <authorList>
            <person name="Goeker M."/>
        </authorList>
    </citation>
    <scope>NUCLEOTIDE SEQUENCE [LARGE SCALE GENOMIC DNA]</scope>
    <source>
        <strain evidence="2 3">DSM 105137</strain>
    </source>
</reference>
<accession>A0A840E6P5</accession>
<sequence length="139" mass="16109">MRYLITLALLGYTMASFAQDPADIFHRTVDIDRVNSLSFDVYPKDQVEYKTWPGDDLLIETSVQIQNVKQDILDFYMRQNRYLLKPQVQGDQMSLVSFDKTRRAVKGTEANAYENVVIVVYVPEDFTLAGEGQYRRISK</sequence>